<reference evidence="11 12" key="1">
    <citation type="submission" date="2019-06" db="EMBL/GenBank/DDBJ databases">
        <title>A novel bacterium of genus Marinomonas, isolated from coastal sand.</title>
        <authorList>
            <person name="Huang H."/>
            <person name="Mo K."/>
            <person name="Hu Y."/>
        </authorList>
    </citation>
    <scope>NUCLEOTIDE SEQUENCE [LARGE SCALE GENOMIC DNA]</scope>
    <source>
        <strain evidence="11 12">HB171799</strain>
    </source>
</reference>
<dbReference type="Pfam" id="PF04290">
    <property type="entry name" value="DctQ"/>
    <property type="match status" value="1"/>
</dbReference>
<dbReference type="GO" id="GO:0022857">
    <property type="term" value="F:transmembrane transporter activity"/>
    <property type="evidence" value="ECO:0007669"/>
    <property type="project" value="UniProtKB-UniRule"/>
</dbReference>
<feature type="transmembrane region" description="Helical" evidence="9">
    <location>
        <begin position="27"/>
        <end position="51"/>
    </location>
</feature>
<evidence type="ECO:0000313" key="11">
    <source>
        <dbReference type="EMBL" id="TPE53341.1"/>
    </source>
</evidence>
<comment type="caution">
    <text evidence="11">The sequence shown here is derived from an EMBL/GenBank/DDBJ whole genome shotgun (WGS) entry which is preliminary data.</text>
</comment>
<accession>A0A501X0L8</accession>
<proteinExistence type="inferred from homology"/>
<keyword evidence="12" id="KW-1185">Reference proteome</keyword>
<feature type="transmembrane region" description="Helical" evidence="9">
    <location>
        <begin position="57"/>
        <end position="80"/>
    </location>
</feature>
<dbReference type="AlphaFoldDB" id="A0A501X0L8"/>
<sequence length="185" mass="21125">MQPDSQLPHEDLSEQPRNWLDRTVVHVGNAASLMFIFTVAISFFEVVMRYVFNAPTIWVHETASFLGAVLFVFGGSYALATNKHVRVVLIYDFVSARTRSYLNIFHHIMGLLFSGLLAYAAWQMTDSAIFNPYGELHLETSGSAWNPPFPALVKIMILFTMGLMFVQFVLHLVQEFRVLRKARHV</sequence>
<keyword evidence="7 9" id="KW-0472">Membrane</keyword>
<feature type="transmembrane region" description="Helical" evidence="9">
    <location>
        <begin position="101"/>
        <end position="122"/>
    </location>
</feature>
<evidence type="ECO:0000256" key="5">
    <source>
        <dbReference type="ARBA" id="ARBA00022692"/>
    </source>
</evidence>
<dbReference type="GO" id="GO:0005886">
    <property type="term" value="C:plasma membrane"/>
    <property type="evidence" value="ECO:0007669"/>
    <property type="project" value="UniProtKB-SubCell"/>
</dbReference>
<evidence type="ECO:0000256" key="3">
    <source>
        <dbReference type="ARBA" id="ARBA00022475"/>
    </source>
</evidence>
<evidence type="ECO:0000313" key="12">
    <source>
        <dbReference type="Proteomes" id="UP000315901"/>
    </source>
</evidence>
<keyword evidence="2 9" id="KW-0813">Transport</keyword>
<dbReference type="Proteomes" id="UP000315901">
    <property type="component" value="Unassembled WGS sequence"/>
</dbReference>
<protein>
    <recommendedName>
        <fullName evidence="9">TRAP transporter small permease protein</fullName>
    </recommendedName>
</protein>
<comment type="function">
    <text evidence="9">Part of the tripartite ATP-independent periplasmic (TRAP) transport system.</text>
</comment>
<evidence type="ECO:0000259" key="10">
    <source>
        <dbReference type="Pfam" id="PF04290"/>
    </source>
</evidence>
<comment type="subunit">
    <text evidence="9">The complex comprises the extracytoplasmic solute receptor protein and the two transmembrane proteins.</text>
</comment>
<dbReference type="InterPro" id="IPR007387">
    <property type="entry name" value="TRAP_DctQ"/>
</dbReference>
<dbReference type="PANTHER" id="PTHR35011:SF4">
    <property type="entry name" value="SLL1102 PROTEIN"/>
    <property type="match status" value="1"/>
</dbReference>
<organism evidence="11 12">
    <name type="scientific">Maribrevibacterium harenarium</name>
    <dbReference type="NCBI Taxonomy" id="2589817"/>
    <lineage>
        <taxon>Bacteria</taxon>
        <taxon>Pseudomonadati</taxon>
        <taxon>Pseudomonadota</taxon>
        <taxon>Gammaproteobacteria</taxon>
        <taxon>Oceanospirillales</taxon>
        <taxon>Oceanospirillaceae</taxon>
        <taxon>Maribrevibacterium</taxon>
    </lineage>
</organism>
<dbReference type="PANTHER" id="PTHR35011">
    <property type="entry name" value="2,3-DIKETO-L-GULONATE TRAP TRANSPORTER SMALL PERMEASE PROTEIN YIAM"/>
    <property type="match status" value="1"/>
</dbReference>
<keyword evidence="4 9" id="KW-0997">Cell inner membrane</keyword>
<dbReference type="RefSeq" id="WP_140588015.1">
    <property type="nucleotide sequence ID" value="NZ_VFRR01000010.1"/>
</dbReference>
<evidence type="ECO:0000256" key="7">
    <source>
        <dbReference type="ARBA" id="ARBA00023136"/>
    </source>
</evidence>
<keyword evidence="3" id="KW-1003">Cell membrane</keyword>
<comment type="similarity">
    <text evidence="8 9">Belongs to the TRAP transporter small permease family.</text>
</comment>
<dbReference type="EMBL" id="VFRR01000010">
    <property type="protein sequence ID" value="TPE53341.1"/>
    <property type="molecule type" value="Genomic_DNA"/>
</dbReference>
<evidence type="ECO:0000256" key="2">
    <source>
        <dbReference type="ARBA" id="ARBA00022448"/>
    </source>
</evidence>
<keyword evidence="5 9" id="KW-0812">Transmembrane</keyword>
<evidence type="ECO:0000256" key="1">
    <source>
        <dbReference type="ARBA" id="ARBA00004429"/>
    </source>
</evidence>
<evidence type="ECO:0000256" key="9">
    <source>
        <dbReference type="RuleBase" id="RU369079"/>
    </source>
</evidence>
<keyword evidence="6 9" id="KW-1133">Transmembrane helix</keyword>
<feature type="domain" description="Tripartite ATP-independent periplasmic transporters DctQ component" evidence="10">
    <location>
        <begin position="39"/>
        <end position="177"/>
    </location>
</feature>
<evidence type="ECO:0000256" key="6">
    <source>
        <dbReference type="ARBA" id="ARBA00022989"/>
    </source>
</evidence>
<feature type="transmembrane region" description="Helical" evidence="9">
    <location>
        <begin position="151"/>
        <end position="173"/>
    </location>
</feature>
<dbReference type="InterPro" id="IPR055348">
    <property type="entry name" value="DctQ"/>
</dbReference>
<dbReference type="OrthoDB" id="8559033at2"/>
<name>A0A501X0L8_9GAMM</name>
<evidence type="ECO:0000256" key="4">
    <source>
        <dbReference type="ARBA" id="ARBA00022519"/>
    </source>
</evidence>
<comment type="subcellular location">
    <subcellularLocation>
        <location evidence="1 9">Cell inner membrane</location>
        <topology evidence="1 9">Multi-pass membrane protein</topology>
    </subcellularLocation>
</comment>
<gene>
    <name evidence="11" type="ORF">FJM67_06700</name>
</gene>
<evidence type="ECO:0000256" key="8">
    <source>
        <dbReference type="ARBA" id="ARBA00038436"/>
    </source>
</evidence>